<evidence type="ECO:0000313" key="1">
    <source>
        <dbReference type="EMBL" id="QHU08009.1"/>
    </source>
</evidence>
<sequence length="93" mass="10847">MSDPRIPFWISNEEDVGFPMYLPVQCINYLFQKEYDAHPELYDPYPSSYYRLVDDHPDIKRPIPRDMQFNIQVGPIDNLIDITNVGTPEDIGG</sequence>
<protein>
    <submittedName>
        <fullName evidence="1">Uncharacterized protein</fullName>
    </submittedName>
</protein>
<organism evidence="1">
    <name type="scientific">viral metagenome</name>
    <dbReference type="NCBI Taxonomy" id="1070528"/>
    <lineage>
        <taxon>unclassified sequences</taxon>
        <taxon>metagenomes</taxon>
        <taxon>organismal metagenomes</taxon>
    </lineage>
</organism>
<name>A0A6C0JR24_9ZZZZ</name>
<proteinExistence type="predicted"/>
<accession>A0A6C0JR24</accession>
<dbReference type="EMBL" id="MN740694">
    <property type="protein sequence ID" value="QHU08009.1"/>
    <property type="molecule type" value="Genomic_DNA"/>
</dbReference>
<reference evidence="1" key="1">
    <citation type="journal article" date="2020" name="Nature">
        <title>Giant virus diversity and host interactions through global metagenomics.</title>
        <authorList>
            <person name="Schulz F."/>
            <person name="Roux S."/>
            <person name="Paez-Espino D."/>
            <person name="Jungbluth S."/>
            <person name="Walsh D.A."/>
            <person name="Denef V.J."/>
            <person name="McMahon K.D."/>
            <person name="Konstantinidis K.T."/>
            <person name="Eloe-Fadrosh E.A."/>
            <person name="Kyrpides N.C."/>
            <person name="Woyke T."/>
        </authorList>
    </citation>
    <scope>NUCLEOTIDE SEQUENCE</scope>
    <source>
        <strain evidence="1">GVMAG-S-1062768-28</strain>
    </source>
</reference>
<dbReference type="AlphaFoldDB" id="A0A6C0JR24"/>